<sequence>MASKQHAPTTMNTIDLTAQMEALGVSCWDFAYPTGRCSLPPVKNCCFTTDVKAASRKAARGEHRSKHQERLVSNGAIATEAIVSDGQQADHQGDEGRYSSTKSRPQYQQQQQQHHHHHHHHHHHYHHNKSHKSANKHQQRSVSNTEQRTYLLSCPTVASIIYPQTHTTISSLLLTPHTQLVFLVPQSNILCPKVCELMHLPRAGGSGLRILPVPPEIEMRIVCESDGEGSGNGGCDAQAISIADVLAVDEVVAKVLKNTPATAFDGYIAFEDDRAAWTFLRRVGRGVKCAGAPKKI</sequence>
<dbReference type="EMBL" id="KN846998">
    <property type="protein sequence ID" value="KIW88629.1"/>
    <property type="molecule type" value="Genomic_DNA"/>
</dbReference>
<name>A0A0D2HVP0_CLAB1</name>
<accession>A0A0D2HVP0</accession>
<evidence type="ECO:0000313" key="3">
    <source>
        <dbReference type="Proteomes" id="UP000053789"/>
    </source>
</evidence>
<feature type="region of interest" description="Disordered" evidence="1">
    <location>
        <begin position="83"/>
        <end position="146"/>
    </location>
</feature>
<dbReference type="GeneID" id="27703603"/>
<dbReference type="VEuPathDB" id="FungiDB:Z519_10675"/>
<organism evidence="2 3">
    <name type="scientific">Cladophialophora bantiana (strain ATCC 10958 / CBS 173.52 / CDC B-1940 / NIH 8579)</name>
    <name type="common">Xylohypha bantiana</name>
    <dbReference type="NCBI Taxonomy" id="1442370"/>
    <lineage>
        <taxon>Eukaryota</taxon>
        <taxon>Fungi</taxon>
        <taxon>Dikarya</taxon>
        <taxon>Ascomycota</taxon>
        <taxon>Pezizomycotina</taxon>
        <taxon>Eurotiomycetes</taxon>
        <taxon>Chaetothyriomycetidae</taxon>
        <taxon>Chaetothyriales</taxon>
        <taxon>Herpotrichiellaceae</taxon>
        <taxon>Cladophialophora</taxon>
    </lineage>
</organism>
<evidence type="ECO:0000256" key="1">
    <source>
        <dbReference type="SAM" id="MobiDB-lite"/>
    </source>
</evidence>
<dbReference type="RefSeq" id="XP_016615298.1">
    <property type="nucleotide sequence ID" value="XM_016768391.1"/>
</dbReference>
<evidence type="ECO:0000313" key="2">
    <source>
        <dbReference type="EMBL" id="KIW88629.1"/>
    </source>
</evidence>
<dbReference type="HOGENOM" id="CLU_052529_0_0_1"/>
<reference evidence="2" key="1">
    <citation type="submission" date="2015-01" db="EMBL/GenBank/DDBJ databases">
        <title>The Genome Sequence of Cladophialophora bantiana CBS 173.52.</title>
        <authorList>
            <consortium name="The Broad Institute Genomics Platform"/>
            <person name="Cuomo C."/>
            <person name="de Hoog S."/>
            <person name="Gorbushina A."/>
            <person name="Stielow B."/>
            <person name="Teixiera M."/>
            <person name="Abouelleil A."/>
            <person name="Chapman S.B."/>
            <person name="Priest M."/>
            <person name="Young S.K."/>
            <person name="Wortman J."/>
            <person name="Nusbaum C."/>
            <person name="Birren B."/>
        </authorList>
    </citation>
    <scope>NUCLEOTIDE SEQUENCE [LARGE SCALE GENOMIC DNA]</scope>
    <source>
        <strain evidence="2">CBS 173.52</strain>
    </source>
</reference>
<dbReference type="OrthoDB" id="4112524at2759"/>
<keyword evidence="3" id="KW-1185">Reference proteome</keyword>
<dbReference type="Proteomes" id="UP000053789">
    <property type="component" value="Unassembled WGS sequence"/>
</dbReference>
<feature type="compositionally biased region" description="Basic residues" evidence="1">
    <location>
        <begin position="113"/>
        <end position="139"/>
    </location>
</feature>
<proteinExistence type="predicted"/>
<gene>
    <name evidence="2" type="ORF">Z519_10675</name>
</gene>
<protein>
    <submittedName>
        <fullName evidence="2">Uncharacterized protein</fullName>
    </submittedName>
</protein>
<dbReference type="AlphaFoldDB" id="A0A0D2HVP0"/>